<gene>
    <name evidence="1" type="ORF">EYF80_047509</name>
</gene>
<proteinExistence type="predicted"/>
<name>A0A4Z2FM57_9TELE</name>
<reference evidence="1 2" key="1">
    <citation type="submission" date="2019-03" db="EMBL/GenBank/DDBJ databases">
        <title>First draft genome of Liparis tanakae, snailfish: a comprehensive survey of snailfish specific genes.</title>
        <authorList>
            <person name="Kim W."/>
            <person name="Song I."/>
            <person name="Jeong J.-H."/>
            <person name="Kim D."/>
            <person name="Kim S."/>
            <person name="Ryu S."/>
            <person name="Song J.Y."/>
            <person name="Lee S.K."/>
        </authorList>
    </citation>
    <scope>NUCLEOTIDE SEQUENCE [LARGE SCALE GENOMIC DNA]</scope>
    <source>
        <tissue evidence="1">Muscle</tissue>
    </source>
</reference>
<dbReference type="Proteomes" id="UP000314294">
    <property type="component" value="Unassembled WGS sequence"/>
</dbReference>
<protein>
    <submittedName>
        <fullName evidence="1">Uncharacterized protein</fullName>
    </submittedName>
</protein>
<sequence>MSDSDCRKKILKEISAPYSAKFTTLFLTRRDHGSKHIWKGQEEEKRGGEERRSETLLTQIQSAETVKCKLACSNLPLIHLCMKN</sequence>
<keyword evidence="2" id="KW-1185">Reference proteome</keyword>
<evidence type="ECO:0000313" key="2">
    <source>
        <dbReference type="Proteomes" id="UP000314294"/>
    </source>
</evidence>
<accession>A0A4Z2FM57</accession>
<organism evidence="1 2">
    <name type="scientific">Liparis tanakae</name>
    <name type="common">Tanaka's snailfish</name>
    <dbReference type="NCBI Taxonomy" id="230148"/>
    <lineage>
        <taxon>Eukaryota</taxon>
        <taxon>Metazoa</taxon>
        <taxon>Chordata</taxon>
        <taxon>Craniata</taxon>
        <taxon>Vertebrata</taxon>
        <taxon>Euteleostomi</taxon>
        <taxon>Actinopterygii</taxon>
        <taxon>Neopterygii</taxon>
        <taxon>Teleostei</taxon>
        <taxon>Neoteleostei</taxon>
        <taxon>Acanthomorphata</taxon>
        <taxon>Eupercaria</taxon>
        <taxon>Perciformes</taxon>
        <taxon>Cottioidei</taxon>
        <taxon>Cottales</taxon>
        <taxon>Liparidae</taxon>
        <taxon>Liparis</taxon>
    </lineage>
</organism>
<evidence type="ECO:0000313" key="1">
    <source>
        <dbReference type="EMBL" id="TNN42317.1"/>
    </source>
</evidence>
<dbReference type="EMBL" id="SRLO01001045">
    <property type="protein sequence ID" value="TNN42317.1"/>
    <property type="molecule type" value="Genomic_DNA"/>
</dbReference>
<dbReference type="AlphaFoldDB" id="A0A4Z2FM57"/>
<comment type="caution">
    <text evidence="1">The sequence shown here is derived from an EMBL/GenBank/DDBJ whole genome shotgun (WGS) entry which is preliminary data.</text>
</comment>